<keyword evidence="2" id="KW-1003">Cell membrane</keyword>
<evidence type="ECO:0000256" key="3">
    <source>
        <dbReference type="ARBA" id="ARBA00022505"/>
    </source>
</evidence>
<dbReference type="GO" id="GO:0016020">
    <property type="term" value="C:membrane"/>
    <property type="evidence" value="ECO:0007669"/>
    <property type="project" value="InterPro"/>
</dbReference>
<dbReference type="Proteomes" id="UP000228531">
    <property type="component" value="Unassembled WGS sequence"/>
</dbReference>
<dbReference type="PANTHER" id="PTHR43514:SF4">
    <property type="entry name" value="ABC TRANSPORTER I FAMILY MEMBER 10"/>
    <property type="match status" value="1"/>
</dbReference>
<proteinExistence type="predicted"/>
<dbReference type="InterPro" id="IPR011868">
    <property type="entry name" value="ModC_ABC_ATP-bd"/>
</dbReference>
<evidence type="ECO:0000256" key="8">
    <source>
        <dbReference type="ARBA" id="ARBA00023136"/>
    </source>
</evidence>
<organism evidence="12 13">
    <name type="scientific">Yoonia maricola</name>
    <dbReference type="NCBI Taxonomy" id="420999"/>
    <lineage>
        <taxon>Bacteria</taxon>
        <taxon>Pseudomonadati</taxon>
        <taxon>Pseudomonadota</taxon>
        <taxon>Alphaproteobacteria</taxon>
        <taxon>Rhodobacterales</taxon>
        <taxon>Paracoccaceae</taxon>
        <taxon>Yoonia</taxon>
    </lineage>
</organism>
<keyword evidence="6 12" id="KW-0067">ATP-binding</keyword>
<dbReference type="InterPro" id="IPR017871">
    <property type="entry name" value="ABC_transporter-like_CS"/>
</dbReference>
<dbReference type="EMBL" id="PGTY01000001">
    <property type="protein sequence ID" value="PJI92729.1"/>
    <property type="molecule type" value="Genomic_DNA"/>
</dbReference>
<dbReference type="Pfam" id="PF00005">
    <property type="entry name" value="ABC_tran"/>
    <property type="match status" value="1"/>
</dbReference>
<keyword evidence="5" id="KW-0547">Nucleotide-binding</keyword>
<dbReference type="Gene3D" id="3.40.50.300">
    <property type="entry name" value="P-loop containing nucleotide triphosphate hydrolases"/>
    <property type="match status" value="1"/>
</dbReference>
<dbReference type="NCBIfam" id="TIGR02142">
    <property type="entry name" value="modC_ABC"/>
    <property type="match status" value="1"/>
</dbReference>
<keyword evidence="1" id="KW-0813">Transport</keyword>
<keyword evidence="8" id="KW-0472">Membrane</keyword>
<dbReference type="InterPro" id="IPR027417">
    <property type="entry name" value="P-loop_NTPase"/>
</dbReference>
<evidence type="ECO:0000256" key="9">
    <source>
        <dbReference type="PROSITE-ProRule" id="PRU01213"/>
    </source>
</evidence>
<dbReference type="GO" id="GO:0140359">
    <property type="term" value="F:ABC-type transporter activity"/>
    <property type="evidence" value="ECO:0007669"/>
    <property type="project" value="InterPro"/>
</dbReference>
<dbReference type="GO" id="GO:0015098">
    <property type="term" value="F:molybdate ion transmembrane transporter activity"/>
    <property type="evidence" value="ECO:0007669"/>
    <property type="project" value="InterPro"/>
</dbReference>
<dbReference type="InterPro" id="IPR004606">
    <property type="entry name" value="Mop_domain"/>
</dbReference>
<evidence type="ECO:0000256" key="2">
    <source>
        <dbReference type="ARBA" id="ARBA00022475"/>
    </source>
</evidence>
<feature type="domain" description="Mop" evidence="11">
    <location>
        <begin position="284"/>
        <end position="350"/>
    </location>
</feature>
<name>A0A2M8WP65_9RHOB</name>
<evidence type="ECO:0000313" key="13">
    <source>
        <dbReference type="Proteomes" id="UP000228531"/>
    </source>
</evidence>
<evidence type="ECO:0000259" key="11">
    <source>
        <dbReference type="PROSITE" id="PS51866"/>
    </source>
</evidence>
<dbReference type="SUPFAM" id="SSF52540">
    <property type="entry name" value="P-loop containing nucleoside triphosphate hydrolases"/>
    <property type="match status" value="1"/>
</dbReference>
<dbReference type="InterPro" id="IPR050334">
    <property type="entry name" value="Molybdenum_import_ModC"/>
</dbReference>
<evidence type="ECO:0000256" key="6">
    <source>
        <dbReference type="ARBA" id="ARBA00022840"/>
    </source>
</evidence>
<dbReference type="GO" id="GO:0005524">
    <property type="term" value="F:ATP binding"/>
    <property type="evidence" value="ECO:0007669"/>
    <property type="project" value="UniProtKB-KW"/>
</dbReference>
<dbReference type="RefSeq" id="WP_100367518.1">
    <property type="nucleotide sequence ID" value="NZ_PGTY01000001.1"/>
</dbReference>
<reference evidence="12 13" key="1">
    <citation type="submission" date="2017-11" db="EMBL/GenBank/DDBJ databases">
        <title>Genomic Encyclopedia of Archaeal and Bacterial Type Strains, Phase II (KMG-II): From Individual Species to Whole Genera.</title>
        <authorList>
            <person name="Goeker M."/>
        </authorList>
    </citation>
    <scope>NUCLEOTIDE SEQUENCE [LARGE SCALE GENOMIC DNA]</scope>
    <source>
        <strain evidence="12 13">DSM 29128</strain>
    </source>
</reference>
<dbReference type="Gene3D" id="2.40.50.100">
    <property type="match status" value="1"/>
</dbReference>
<keyword evidence="3 9" id="KW-0500">Molybdenum</keyword>
<dbReference type="InterPro" id="IPR005116">
    <property type="entry name" value="Transp-assoc_OB_typ1"/>
</dbReference>
<dbReference type="AlphaFoldDB" id="A0A2M8WP65"/>
<keyword evidence="7" id="KW-1278">Translocase</keyword>
<keyword evidence="13" id="KW-1185">Reference proteome</keyword>
<dbReference type="PANTHER" id="PTHR43514">
    <property type="entry name" value="ABC TRANSPORTER I FAMILY MEMBER 10"/>
    <property type="match status" value="1"/>
</dbReference>
<dbReference type="SUPFAM" id="SSF50331">
    <property type="entry name" value="MOP-like"/>
    <property type="match status" value="1"/>
</dbReference>
<evidence type="ECO:0000259" key="10">
    <source>
        <dbReference type="PROSITE" id="PS50893"/>
    </source>
</evidence>
<dbReference type="InterPro" id="IPR003439">
    <property type="entry name" value="ABC_transporter-like_ATP-bd"/>
</dbReference>
<dbReference type="GO" id="GO:0016887">
    <property type="term" value="F:ATP hydrolysis activity"/>
    <property type="evidence" value="ECO:0007669"/>
    <property type="project" value="InterPro"/>
</dbReference>
<evidence type="ECO:0000313" key="12">
    <source>
        <dbReference type="EMBL" id="PJI92729.1"/>
    </source>
</evidence>
<dbReference type="InterPro" id="IPR003593">
    <property type="entry name" value="AAA+_ATPase"/>
</dbReference>
<protein>
    <submittedName>
        <fullName evidence="12">Molybdate transport system ATP-binding protein</fullName>
    </submittedName>
</protein>
<feature type="domain" description="ABC transporter" evidence="10">
    <location>
        <begin position="1"/>
        <end position="224"/>
    </location>
</feature>
<sequence>MISVDVKKRLGAFQLDTQFEAPNGVTAIFGRSGSGKTSVVNAVAGLLRPDAGRITIAGTALFDQASKTYLAPQQRRIGYVFQDARLFPHMTVMRNLGYGGTHDAARVIEVLGLEQLLDRMPARLSGGERQRVALGRALMSDPQLLLMDEPLAALDAPRKAEILPFFERLRDEVQVPILYVSHDVSEVARLATTLVIMEKGRVTTSGPVGTVLSRPETVPLVGPRAAGAVIETKVAGRLLDDGLTELAFSGGRIMLPGLLGVLGQTVRIRIPAQDVILAKHRPADLSALNVLPVTITQVAQGKGPGVAVGLRAGEDQLLARVTRRSALRMELAVGQQIYAIIKATAVGPEDIGT</sequence>
<dbReference type="PROSITE" id="PS00211">
    <property type="entry name" value="ABC_TRANSPORTER_1"/>
    <property type="match status" value="1"/>
</dbReference>
<comment type="caution">
    <text evidence="12">The sequence shown here is derived from an EMBL/GenBank/DDBJ whole genome shotgun (WGS) entry which is preliminary data.</text>
</comment>
<gene>
    <name evidence="12" type="ORF">BC777_1590</name>
</gene>
<evidence type="ECO:0000256" key="1">
    <source>
        <dbReference type="ARBA" id="ARBA00022448"/>
    </source>
</evidence>
<dbReference type="SMART" id="SM00382">
    <property type="entry name" value="AAA"/>
    <property type="match status" value="1"/>
</dbReference>
<evidence type="ECO:0000256" key="7">
    <source>
        <dbReference type="ARBA" id="ARBA00022967"/>
    </source>
</evidence>
<dbReference type="PROSITE" id="PS51866">
    <property type="entry name" value="MOP"/>
    <property type="match status" value="1"/>
</dbReference>
<dbReference type="OrthoDB" id="9802264at2"/>
<dbReference type="Pfam" id="PF03459">
    <property type="entry name" value="TOBE"/>
    <property type="match status" value="1"/>
</dbReference>
<dbReference type="InterPro" id="IPR008995">
    <property type="entry name" value="Mo/tungstate-bd_C_term_dom"/>
</dbReference>
<accession>A0A2M8WP65</accession>
<keyword evidence="4" id="KW-0997">Cell inner membrane</keyword>
<evidence type="ECO:0000256" key="4">
    <source>
        <dbReference type="ARBA" id="ARBA00022519"/>
    </source>
</evidence>
<dbReference type="PROSITE" id="PS50893">
    <property type="entry name" value="ABC_TRANSPORTER_2"/>
    <property type="match status" value="1"/>
</dbReference>
<evidence type="ECO:0000256" key="5">
    <source>
        <dbReference type="ARBA" id="ARBA00022741"/>
    </source>
</evidence>